<dbReference type="AlphaFoldDB" id="A0A0S4L7H1"/>
<accession>A0A0S4L7H1</accession>
<dbReference type="OrthoDB" id="9810361at2"/>
<evidence type="ECO:0000313" key="2">
    <source>
        <dbReference type="Proteomes" id="UP000199032"/>
    </source>
</evidence>
<dbReference type="STRING" id="1742972.COMA1_10997"/>
<evidence type="ECO:0000313" key="1">
    <source>
        <dbReference type="EMBL" id="CUS33151.1"/>
    </source>
</evidence>
<protein>
    <recommendedName>
        <fullName evidence="3">YkgJ family cysteine cluster protein</fullName>
    </recommendedName>
</protein>
<gene>
    <name evidence="1" type="ORF">COMA1_10997</name>
</gene>
<dbReference type="Proteomes" id="UP000199032">
    <property type="component" value="Unassembled WGS sequence"/>
</dbReference>
<name>A0A0S4L7H1_9BACT</name>
<dbReference type="Pfam" id="PF03692">
    <property type="entry name" value="CxxCxxCC"/>
    <property type="match status" value="1"/>
</dbReference>
<keyword evidence="2" id="KW-1185">Reference proteome</keyword>
<dbReference type="InterPro" id="IPR005358">
    <property type="entry name" value="Puta_zinc/iron-chelating_dom"/>
</dbReference>
<dbReference type="EMBL" id="CZQA01000001">
    <property type="protein sequence ID" value="CUS33151.1"/>
    <property type="molecule type" value="Genomic_DNA"/>
</dbReference>
<reference evidence="1 2" key="1">
    <citation type="submission" date="2015-10" db="EMBL/GenBank/DDBJ databases">
        <authorList>
            <person name="Gilbert D.G."/>
        </authorList>
    </citation>
    <scope>NUCLEOTIDE SEQUENCE [LARGE SCALE GENOMIC DNA]</scope>
    <source>
        <strain evidence="1">COMA1</strain>
    </source>
</reference>
<sequence length="211" mass="23577">MAQAQNRRSFPLFEQTSRWFEHAHAALLGELPCRLGCSHCCVGIFPITLLDEQIIRLGLNELPDHHRERIVKTAAAQVMKLTESVPQLLTNRFVDHWPEQESEQVIEQGAAWPCPALESDGRCAIYLFRPLVCRSMGIPSEDEGLVDGACAVQTAVPLIRLSTVLREEEDRLAGLEAEQLEVFRHQQGVEGEEILLPFAFIPEVAAQVDSA</sequence>
<proteinExistence type="predicted"/>
<organism evidence="1 2">
    <name type="scientific">Candidatus Nitrospira nitrosa</name>
    <dbReference type="NCBI Taxonomy" id="1742972"/>
    <lineage>
        <taxon>Bacteria</taxon>
        <taxon>Pseudomonadati</taxon>
        <taxon>Nitrospirota</taxon>
        <taxon>Nitrospiria</taxon>
        <taxon>Nitrospirales</taxon>
        <taxon>Nitrospiraceae</taxon>
        <taxon>Nitrospira</taxon>
    </lineage>
</organism>
<evidence type="ECO:0008006" key="3">
    <source>
        <dbReference type="Google" id="ProtNLM"/>
    </source>
</evidence>
<dbReference type="RefSeq" id="WP_090744515.1">
    <property type="nucleotide sequence ID" value="NZ_CZQA01000001.1"/>
</dbReference>